<keyword evidence="2" id="KW-1185">Reference proteome</keyword>
<sequence>MLRWNYRIIATSYPTKSPAILYFHDSLECIEALFNHPAERVVREFSEWMSGDMAWRMQSKLPPGATLCSVILSSDKTHITNMCGGKVTHPLLISLANIKMAMWNKASSHAFLLNALMPIVEFIHPMHRMRSVLEACLFHECLDIVLQPLKVAAQIGRMMSDPAGNLRHCFTPLAAYIVDTPEACMLACICGKTSPVTMASHKDFGDAFRHECHTGARTLSQLSRIQCDPNDLERYFAQCKEFRLSGVAEPFWQNWPLTDTANFLTPEPLHHWYRKFWDHDVQWCKNALGAPELNFHYSVLHPIVGMRHFKDGITALKQVTGQAQRDMQHFMVAVIGGAAS</sequence>
<reference evidence="1 2" key="1">
    <citation type="submission" date="2014-04" db="EMBL/GenBank/DDBJ databases">
        <authorList>
            <consortium name="DOE Joint Genome Institute"/>
            <person name="Kuo A."/>
            <person name="Kohler A."/>
            <person name="Costa M.D."/>
            <person name="Nagy L.G."/>
            <person name="Floudas D."/>
            <person name="Copeland A."/>
            <person name="Barry K.W."/>
            <person name="Cichocki N."/>
            <person name="Veneault-Fourrey C."/>
            <person name="LaButti K."/>
            <person name="Lindquist E.A."/>
            <person name="Lipzen A."/>
            <person name="Lundell T."/>
            <person name="Morin E."/>
            <person name="Murat C."/>
            <person name="Sun H."/>
            <person name="Tunlid A."/>
            <person name="Henrissat B."/>
            <person name="Grigoriev I.V."/>
            <person name="Hibbett D.S."/>
            <person name="Martin F."/>
            <person name="Nordberg H.P."/>
            <person name="Cantor M.N."/>
            <person name="Hua S.X."/>
        </authorList>
    </citation>
    <scope>NUCLEOTIDE SEQUENCE [LARGE SCALE GENOMIC DNA]</scope>
    <source>
        <strain evidence="1 2">441</strain>
    </source>
</reference>
<dbReference type="STRING" id="765257.A0A0D0A7U9"/>
<gene>
    <name evidence="1" type="ORF">PISMIDRAFT_7665</name>
</gene>
<name>A0A0D0A7U9_9AGAM</name>
<dbReference type="EMBL" id="KN833693">
    <property type="protein sequence ID" value="KIK28138.1"/>
    <property type="molecule type" value="Genomic_DNA"/>
</dbReference>
<evidence type="ECO:0000313" key="1">
    <source>
        <dbReference type="EMBL" id="KIK28138.1"/>
    </source>
</evidence>
<dbReference type="HOGENOM" id="CLU_006344_2_0_1"/>
<evidence type="ECO:0000313" key="2">
    <source>
        <dbReference type="Proteomes" id="UP000054018"/>
    </source>
</evidence>
<proteinExistence type="predicted"/>
<accession>A0A0D0A7U9</accession>
<dbReference type="AlphaFoldDB" id="A0A0D0A7U9"/>
<dbReference type="OrthoDB" id="3232986at2759"/>
<protein>
    <submittedName>
        <fullName evidence="1">Uncharacterized protein</fullName>
    </submittedName>
</protein>
<dbReference type="Pfam" id="PF18759">
    <property type="entry name" value="Plavaka"/>
    <property type="match status" value="1"/>
</dbReference>
<dbReference type="InterPro" id="IPR041078">
    <property type="entry name" value="Plavaka"/>
</dbReference>
<dbReference type="Proteomes" id="UP000054018">
    <property type="component" value="Unassembled WGS sequence"/>
</dbReference>
<reference evidence="2" key="2">
    <citation type="submission" date="2015-01" db="EMBL/GenBank/DDBJ databases">
        <title>Evolutionary Origins and Diversification of the Mycorrhizal Mutualists.</title>
        <authorList>
            <consortium name="DOE Joint Genome Institute"/>
            <consortium name="Mycorrhizal Genomics Consortium"/>
            <person name="Kohler A."/>
            <person name="Kuo A."/>
            <person name="Nagy L.G."/>
            <person name="Floudas D."/>
            <person name="Copeland A."/>
            <person name="Barry K.W."/>
            <person name="Cichocki N."/>
            <person name="Veneault-Fourrey C."/>
            <person name="LaButti K."/>
            <person name="Lindquist E.A."/>
            <person name="Lipzen A."/>
            <person name="Lundell T."/>
            <person name="Morin E."/>
            <person name="Murat C."/>
            <person name="Riley R."/>
            <person name="Ohm R."/>
            <person name="Sun H."/>
            <person name="Tunlid A."/>
            <person name="Henrissat B."/>
            <person name="Grigoriev I.V."/>
            <person name="Hibbett D.S."/>
            <person name="Martin F."/>
        </authorList>
    </citation>
    <scope>NUCLEOTIDE SEQUENCE [LARGE SCALE GENOMIC DNA]</scope>
    <source>
        <strain evidence="2">441</strain>
    </source>
</reference>
<organism evidence="1 2">
    <name type="scientific">Pisolithus microcarpus 441</name>
    <dbReference type="NCBI Taxonomy" id="765257"/>
    <lineage>
        <taxon>Eukaryota</taxon>
        <taxon>Fungi</taxon>
        <taxon>Dikarya</taxon>
        <taxon>Basidiomycota</taxon>
        <taxon>Agaricomycotina</taxon>
        <taxon>Agaricomycetes</taxon>
        <taxon>Agaricomycetidae</taxon>
        <taxon>Boletales</taxon>
        <taxon>Sclerodermatineae</taxon>
        <taxon>Pisolithaceae</taxon>
        <taxon>Pisolithus</taxon>
    </lineage>
</organism>